<dbReference type="EMBL" id="CP108264">
    <property type="protein sequence ID" value="WTU79029.1"/>
    <property type="molecule type" value="Genomic_DNA"/>
</dbReference>
<feature type="region of interest" description="Disordered" evidence="1">
    <location>
        <begin position="79"/>
        <end position="107"/>
    </location>
</feature>
<evidence type="ECO:0000256" key="1">
    <source>
        <dbReference type="SAM" id="MobiDB-lite"/>
    </source>
</evidence>
<name>A0AAU2K4T9_9ACTN</name>
<proteinExistence type="predicted"/>
<protein>
    <submittedName>
        <fullName evidence="2">Uncharacterized protein</fullName>
    </submittedName>
</protein>
<reference evidence="2" key="1">
    <citation type="submission" date="2022-10" db="EMBL/GenBank/DDBJ databases">
        <title>The complete genomes of actinobacterial strains from the NBC collection.</title>
        <authorList>
            <person name="Joergensen T.S."/>
            <person name="Alvarez Arevalo M."/>
            <person name="Sterndorff E.B."/>
            <person name="Faurdal D."/>
            <person name="Vuksanovic O."/>
            <person name="Mourched A.-S."/>
            <person name="Charusanti P."/>
            <person name="Shaw S."/>
            <person name="Blin K."/>
            <person name="Weber T."/>
        </authorList>
    </citation>
    <scope>NUCLEOTIDE SEQUENCE</scope>
    <source>
        <strain evidence="2">NBC_00049</strain>
    </source>
</reference>
<organism evidence="2">
    <name type="scientific">Streptomyces sp. NBC_00049</name>
    <dbReference type="NCBI Taxonomy" id="2903617"/>
    <lineage>
        <taxon>Bacteria</taxon>
        <taxon>Bacillati</taxon>
        <taxon>Actinomycetota</taxon>
        <taxon>Actinomycetes</taxon>
        <taxon>Kitasatosporales</taxon>
        <taxon>Streptomycetaceae</taxon>
        <taxon>Streptomyces</taxon>
    </lineage>
</organism>
<sequence length="107" mass="11660">MLAFGARTTPGSPLLENPRYRILSLGAGVQSSCLRLTLPAEGLLPRIDFAVADTVWEPRAVYDHLDRLERNAAELDELEDGVVNGCSPRSYRGEESEPGQDDFGLAS</sequence>
<dbReference type="AlphaFoldDB" id="A0AAU2K4T9"/>
<gene>
    <name evidence="2" type="ORF">OG327_31350</name>
</gene>
<evidence type="ECO:0000313" key="2">
    <source>
        <dbReference type="EMBL" id="WTU79029.1"/>
    </source>
</evidence>
<accession>A0AAU2K4T9</accession>